<reference evidence="1 2" key="1">
    <citation type="journal article" date="2014" name="Genome Biol. Evol.">
        <title>Comparative genomics and transcriptomics analyses reveal divergent lifestyle features of nematode endoparasitic fungus Hirsutella minnesotensis.</title>
        <authorList>
            <person name="Lai Y."/>
            <person name="Liu K."/>
            <person name="Zhang X."/>
            <person name="Zhang X."/>
            <person name="Li K."/>
            <person name="Wang N."/>
            <person name="Shu C."/>
            <person name="Wu Y."/>
            <person name="Wang C."/>
            <person name="Bushley K.E."/>
            <person name="Xiang M."/>
            <person name="Liu X."/>
        </authorList>
    </citation>
    <scope>NUCLEOTIDE SEQUENCE [LARGE SCALE GENOMIC DNA]</scope>
    <source>
        <strain evidence="1 2">3608</strain>
    </source>
</reference>
<dbReference type="AlphaFoldDB" id="A0A0F7ZJQ1"/>
<gene>
    <name evidence="1" type="ORF">HIM_10783</name>
</gene>
<dbReference type="EMBL" id="KQ030675">
    <property type="protein sequence ID" value="KJZ69830.1"/>
    <property type="molecule type" value="Genomic_DNA"/>
</dbReference>
<proteinExistence type="predicted"/>
<name>A0A0F7ZJQ1_9HYPO</name>
<organism evidence="1 2">
    <name type="scientific">Hirsutella minnesotensis 3608</name>
    <dbReference type="NCBI Taxonomy" id="1043627"/>
    <lineage>
        <taxon>Eukaryota</taxon>
        <taxon>Fungi</taxon>
        <taxon>Dikarya</taxon>
        <taxon>Ascomycota</taxon>
        <taxon>Pezizomycotina</taxon>
        <taxon>Sordariomycetes</taxon>
        <taxon>Hypocreomycetidae</taxon>
        <taxon>Hypocreales</taxon>
        <taxon>Ophiocordycipitaceae</taxon>
        <taxon>Hirsutella</taxon>
    </lineage>
</organism>
<sequence>MARIRYAGSGASGFSIRSLNVVEFTVLIRYLPLGLLKSLDRDGIPDGVRQVIRGMPLPKFWYDCHDELKGAELELGNRYFSEISRHLYPTNEARQPVYTVSSDLRQNTYNEALRQHDTRPIPAPDSLANSDAYRLSSEDVQWVLETGHMRKVWLIDSFHVGLDCMIMISIADQPARHLMTPSRLIPPQETLCEGYQIL</sequence>
<evidence type="ECO:0000313" key="2">
    <source>
        <dbReference type="Proteomes" id="UP000054481"/>
    </source>
</evidence>
<protein>
    <submittedName>
        <fullName evidence="1">Uncharacterized protein</fullName>
    </submittedName>
</protein>
<accession>A0A0F7ZJQ1</accession>
<evidence type="ECO:0000313" key="1">
    <source>
        <dbReference type="EMBL" id="KJZ69830.1"/>
    </source>
</evidence>
<dbReference type="Proteomes" id="UP000054481">
    <property type="component" value="Unassembled WGS sequence"/>
</dbReference>
<keyword evidence="2" id="KW-1185">Reference proteome</keyword>